<dbReference type="GO" id="GO:0008270">
    <property type="term" value="F:zinc ion binding"/>
    <property type="evidence" value="ECO:0007669"/>
    <property type="project" value="UniProtKB-KW"/>
</dbReference>
<evidence type="ECO:0000313" key="5">
    <source>
        <dbReference type="Proteomes" id="UP000327118"/>
    </source>
</evidence>
<protein>
    <recommendedName>
        <fullName evidence="3">C2H2-type domain-containing protein</fullName>
    </recommendedName>
</protein>
<dbReference type="SUPFAM" id="SSF57667">
    <property type="entry name" value="beta-beta-alpha zinc fingers"/>
    <property type="match status" value="1"/>
</dbReference>
<dbReference type="Proteomes" id="UP000327118">
    <property type="component" value="Unassembled WGS sequence"/>
</dbReference>
<evidence type="ECO:0000259" key="3">
    <source>
        <dbReference type="PROSITE" id="PS50157"/>
    </source>
</evidence>
<dbReference type="GO" id="GO:0006357">
    <property type="term" value="P:regulation of transcription by RNA polymerase II"/>
    <property type="evidence" value="ECO:0007669"/>
    <property type="project" value="TreeGrafter"/>
</dbReference>
<keyword evidence="1" id="KW-0862">Zinc</keyword>
<evidence type="ECO:0000313" key="4">
    <source>
        <dbReference type="EMBL" id="KAE8350211.1"/>
    </source>
</evidence>
<dbReference type="PROSITE" id="PS50157">
    <property type="entry name" value="ZINC_FINGER_C2H2_2"/>
    <property type="match status" value="1"/>
</dbReference>
<dbReference type="SMART" id="SM00355">
    <property type="entry name" value="ZnF_C2H2"/>
    <property type="match status" value="3"/>
</dbReference>
<name>A0A5N6YXN8_9EURO</name>
<feature type="compositionally biased region" description="Polar residues" evidence="2">
    <location>
        <begin position="185"/>
        <end position="198"/>
    </location>
</feature>
<evidence type="ECO:0000256" key="1">
    <source>
        <dbReference type="PROSITE-ProRule" id="PRU00042"/>
    </source>
</evidence>
<accession>A0A5N6YXN8</accession>
<dbReference type="PANTHER" id="PTHR46179">
    <property type="entry name" value="ZINC FINGER PROTEIN"/>
    <property type="match status" value="1"/>
</dbReference>
<dbReference type="InterPro" id="IPR036236">
    <property type="entry name" value="Znf_C2H2_sf"/>
</dbReference>
<dbReference type="GO" id="GO:0005634">
    <property type="term" value="C:nucleus"/>
    <property type="evidence" value="ECO:0007669"/>
    <property type="project" value="TreeGrafter"/>
</dbReference>
<keyword evidence="1" id="KW-0479">Metal-binding</keyword>
<sequence>MDPGTSFGLSSGEYAAHHPVDIHGQSRFSISSPLPPKQRYPVTYSMSPRSTPESVPLSTCSCPSCPPTQHIYTPPTLQHYILPDMSDMAEIIPYSMERVHLREENYIYQPSQSLHVIPVCDSFDTTSISTTTTTTTSTTPALQPTDYFTSPQDWLRHSSDYYLDTYLPPRTSSAVAVAAMTQTPVPSPLSHISASTDTPGPPTPNNQKDLTNYGIRNPDQTWQCAYPGCSSKTLFRRGCDLRKHYNRHRKHLFCRHKGCPQAVQGGFSSKKDRDRHEAKHNPLVPCEWEGCQRMFSRVDNMKDHVRRIHKRREP</sequence>
<dbReference type="AlphaFoldDB" id="A0A5N6YXN8"/>
<dbReference type="OrthoDB" id="654211at2759"/>
<dbReference type="PANTHER" id="PTHR46179:SF19">
    <property type="entry name" value="C2H2 FINGER DOMAIN TRANSCRIPTION FACTOR (EUROFUNG)-RELATED"/>
    <property type="match status" value="1"/>
</dbReference>
<gene>
    <name evidence="4" type="ORF">BDV28DRAFT_139561</name>
</gene>
<reference evidence="5" key="1">
    <citation type="submission" date="2019-04" db="EMBL/GenBank/DDBJ databases">
        <title>Friends and foes A comparative genomics studyof 23 Aspergillus species from section Flavi.</title>
        <authorList>
            <consortium name="DOE Joint Genome Institute"/>
            <person name="Kjaerbolling I."/>
            <person name="Vesth T."/>
            <person name="Frisvad J.C."/>
            <person name="Nybo J.L."/>
            <person name="Theobald S."/>
            <person name="Kildgaard S."/>
            <person name="Isbrandt T."/>
            <person name="Kuo A."/>
            <person name="Sato A."/>
            <person name="Lyhne E.K."/>
            <person name="Kogle M.E."/>
            <person name="Wiebenga A."/>
            <person name="Kun R.S."/>
            <person name="Lubbers R.J."/>
            <person name="Makela M.R."/>
            <person name="Barry K."/>
            <person name="Chovatia M."/>
            <person name="Clum A."/>
            <person name="Daum C."/>
            <person name="Haridas S."/>
            <person name="He G."/>
            <person name="LaButti K."/>
            <person name="Lipzen A."/>
            <person name="Mondo S."/>
            <person name="Riley R."/>
            <person name="Salamov A."/>
            <person name="Simmons B.A."/>
            <person name="Magnuson J.K."/>
            <person name="Henrissat B."/>
            <person name="Mortensen U.H."/>
            <person name="Larsen T.O."/>
            <person name="Devries R.P."/>
            <person name="Grigoriev I.V."/>
            <person name="Machida M."/>
            <person name="Baker S.E."/>
            <person name="Andersen M.R."/>
        </authorList>
    </citation>
    <scope>NUCLEOTIDE SEQUENCE [LARGE SCALE GENOMIC DNA]</scope>
    <source>
        <strain evidence="5">CBS 553.77</strain>
    </source>
</reference>
<feature type="region of interest" description="Disordered" evidence="2">
    <location>
        <begin position="185"/>
        <end position="211"/>
    </location>
</feature>
<organism evidence="4 5">
    <name type="scientific">Aspergillus coremiiformis</name>
    <dbReference type="NCBI Taxonomy" id="138285"/>
    <lineage>
        <taxon>Eukaryota</taxon>
        <taxon>Fungi</taxon>
        <taxon>Dikarya</taxon>
        <taxon>Ascomycota</taxon>
        <taxon>Pezizomycotina</taxon>
        <taxon>Eurotiomycetes</taxon>
        <taxon>Eurotiomycetidae</taxon>
        <taxon>Eurotiales</taxon>
        <taxon>Aspergillaceae</taxon>
        <taxon>Aspergillus</taxon>
        <taxon>Aspergillus subgen. Circumdati</taxon>
    </lineage>
</organism>
<dbReference type="InterPro" id="IPR051061">
    <property type="entry name" value="Zinc_finger_trans_reg"/>
</dbReference>
<dbReference type="Gene3D" id="3.30.160.60">
    <property type="entry name" value="Classic Zinc Finger"/>
    <property type="match status" value="1"/>
</dbReference>
<keyword evidence="1" id="KW-0863">Zinc-finger</keyword>
<dbReference type="PROSITE" id="PS00028">
    <property type="entry name" value="ZINC_FINGER_C2H2_1"/>
    <property type="match status" value="1"/>
</dbReference>
<keyword evidence="5" id="KW-1185">Reference proteome</keyword>
<proteinExistence type="predicted"/>
<dbReference type="EMBL" id="ML739240">
    <property type="protein sequence ID" value="KAE8350211.1"/>
    <property type="molecule type" value="Genomic_DNA"/>
</dbReference>
<dbReference type="InterPro" id="IPR013087">
    <property type="entry name" value="Znf_C2H2_type"/>
</dbReference>
<feature type="domain" description="C2H2-type" evidence="3">
    <location>
        <begin position="284"/>
        <end position="314"/>
    </location>
</feature>
<evidence type="ECO:0000256" key="2">
    <source>
        <dbReference type="SAM" id="MobiDB-lite"/>
    </source>
</evidence>